<dbReference type="InterPro" id="IPR007634">
    <property type="entry name" value="RNA_pol_sigma_54_DNA-bd"/>
</dbReference>
<protein>
    <submittedName>
        <fullName evidence="11">RNA polymerase factor sigma-54</fullName>
    </submittedName>
</protein>
<name>A0AAW8YF24_PEDAC</name>
<proteinExistence type="inferred from homology"/>
<reference evidence="11" key="2">
    <citation type="submission" date="2023-10" db="EMBL/GenBank/DDBJ databases">
        <authorList>
            <person name="Khurajog B."/>
        </authorList>
    </citation>
    <scope>NUCLEOTIDE SEQUENCE</scope>
    <source>
        <strain evidence="11">BF9</strain>
    </source>
</reference>
<evidence type="ECO:0000256" key="5">
    <source>
        <dbReference type="ARBA" id="ARBA00023015"/>
    </source>
</evidence>
<keyword evidence="3" id="KW-0808">Transferase</keyword>
<keyword evidence="6" id="KW-0731">Sigma factor</keyword>
<dbReference type="GO" id="GO:0016779">
    <property type="term" value="F:nucleotidyltransferase activity"/>
    <property type="evidence" value="ECO:0007669"/>
    <property type="project" value="UniProtKB-KW"/>
</dbReference>
<sequence>MVMKQGFTQNQTQQQKQVQRLAMTQTLQQSIQMLQYNAEELQNFLKQKEMDNPLITVEVAEERPLSKVSKNSDTHETFMNQIASDTEQSLFDYLLDQVHLTMRDTPLRKLVLFLLDYVDQNGYLRITEDEIKQKTQADDIAIMDAVTLLQQLDPPGVGARTLQESLMLQTENDEGSPEIAYMVLEESFDDLVDRNWEKIAQRYDITLAEVQEVFDYVRTLTPNPGAGFGKQDRGYITPDLIFKLENGEPRLIQSKASRPRVSFSQEYFEQLRKKADDEVSSYVNEKKREYDWIAKSLTQRQDTILRVGKIIFERQQDFFLQKSKELSPLMLRDVANKLHLHESTVSRAVNGKYIATPFGTFELRSFFSNAVNQTSDVSADAAKQKIKAIIDQEDKEKPISDAKIEKQLKAQGVTISRRTVAKYREALGIPSSSKRKRYLEK</sequence>
<dbReference type="InterPro" id="IPR007046">
    <property type="entry name" value="RNA_pol_sigma_54_core-bd"/>
</dbReference>
<dbReference type="InterPro" id="IPR038709">
    <property type="entry name" value="RpoN_core-bd_sf"/>
</dbReference>
<dbReference type="GO" id="GO:0001216">
    <property type="term" value="F:DNA-binding transcription activator activity"/>
    <property type="evidence" value="ECO:0007669"/>
    <property type="project" value="InterPro"/>
</dbReference>
<keyword evidence="8" id="KW-0804">Transcription</keyword>
<organism evidence="11 12">
    <name type="scientific">Pediococcus acidilactici</name>
    <dbReference type="NCBI Taxonomy" id="1254"/>
    <lineage>
        <taxon>Bacteria</taxon>
        <taxon>Bacillati</taxon>
        <taxon>Bacillota</taxon>
        <taxon>Bacilli</taxon>
        <taxon>Lactobacillales</taxon>
        <taxon>Lactobacillaceae</taxon>
        <taxon>Pediococcus</taxon>
        <taxon>Pediococcus acidilactici group</taxon>
    </lineage>
</organism>
<dbReference type="NCBIfam" id="TIGR02395">
    <property type="entry name" value="rpoN_sigma"/>
    <property type="match status" value="1"/>
</dbReference>
<reference evidence="11" key="1">
    <citation type="journal article" date="2023" name="PeerJ">
        <title>Selection and evaluation of lactic acid bacteria from chicken feces in Thailand as potential probiotics.</title>
        <authorList>
            <person name="Khurajog B."/>
            <person name="Disastra Y."/>
            <person name="Lawwyne L.D."/>
            <person name="Sirichokchatchawan W."/>
            <person name="Niyomtham W."/>
            <person name="Yindee J."/>
            <person name="Hampson D.J."/>
            <person name="Prapasarakul N."/>
        </authorList>
    </citation>
    <scope>NUCLEOTIDE SEQUENCE</scope>
    <source>
        <strain evidence="11">BF9</strain>
    </source>
</reference>
<gene>
    <name evidence="11" type="primary">rpoN</name>
    <name evidence="11" type="ORF">R0G89_05040</name>
</gene>
<dbReference type="GO" id="GO:0016987">
    <property type="term" value="F:sigma factor activity"/>
    <property type="evidence" value="ECO:0007669"/>
    <property type="project" value="UniProtKB-KW"/>
</dbReference>
<feature type="domain" description="RNA polymerase sigma factor 54 DNA-binding" evidence="9">
    <location>
        <begin position="281"/>
        <end position="437"/>
    </location>
</feature>
<evidence type="ECO:0000313" key="12">
    <source>
        <dbReference type="Proteomes" id="UP001280897"/>
    </source>
</evidence>
<evidence type="ECO:0000256" key="8">
    <source>
        <dbReference type="ARBA" id="ARBA00023163"/>
    </source>
</evidence>
<dbReference type="Pfam" id="PF00309">
    <property type="entry name" value="Sigma54_AID"/>
    <property type="match status" value="1"/>
</dbReference>
<accession>A0AAW8YF24</accession>
<dbReference type="PROSITE" id="PS00718">
    <property type="entry name" value="SIGMA54_2"/>
    <property type="match status" value="1"/>
</dbReference>
<dbReference type="Gene3D" id="1.10.10.1330">
    <property type="entry name" value="RNA polymerase sigma-54 factor, core-binding domain"/>
    <property type="match status" value="1"/>
</dbReference>
<dbReference type="PROSITE" id="PS00717">
    <property type="entry name" value="SIGMA54_1"/>
    <property type="match status" value="1"/>
</dbReference>
<evidence type="ECO:0000256" key="3">
    <source>
        <dbReference type="ARBA" id="ARBA00022679"/>
    </source>
</evidence>
<comment type="caution">
    <text evidence="11">The sequence shown here is derived from an EMBL/GenBank/DDBJ whole genome shotgun (WGS) entry which is preliminary data.</text>
</comment>
<dbReference type="GO" id="GO:0006352">
    <property type="term" value="P:DNA-templated transcription initiation"/>
    <property type="evidence" value="ECO:0007669"/>
    <property type="project" value="InterPro"/>
</dbReference>
<dbReference type="Pfam" id="PF04552">
    <property type="entry name" value="Sigma54_DBD"/>
    <property type="match status" value="1"/>
</dbReference>
<evidence type="ECO:0000256" key="4">
    <source>
        <dbReference type="ARBA" id="ARBA00022695"/>
    </source>
</evidence>
<feature type="domain" description="RNA polymerase sigma factor 54 core-binding" evidence="10">
    <location>
        <begin position="85"/>
        <end position="267"/>
    </location>
</feature>
<dbReference type="RefSeq" id="WP_056985058.1">
    <property type="nucleotide sequence ID" value="NZ_CP050079.1"/>
</dbReference>
<keyword evidence="7" id="KW-0238">DNA-binding</keyword>
<evidence type="ECO:0000259" key="10">
    <source>
        <dbReference type="Pfam" id="PF04963"/>
    </source>
</evidence>
<dbReference type="PROSITE" id="PS50044">
    <property type="entry name" value="SIGMA54_3"/>
    <property type="match status" value="1"/>
</dbReference>
<dbReference type="PIRSF" id="PIRSF000774">
    <property type="entry name" value="RpoN"/>
    <property type="match status" value="1"/>
</dbReference>
<dbReference type="Gene3D" id="1.10.10.60">
    <property type="entry name" value="Homeodomain-like"/>
    <property type="match status" value="1"/>
</dbReference>
<dbReference type="InterPro" id="IPR000394">
    <property type="entry name" value="RNA_pol_sigma_54"/>
</dbReference>
<dbReference type="GeneID" id="57365303"/>
<dbReference type="PRINTS" id="PR00045">
    <property type="entry name" value="SIGMA54FCT"/>
</dbReference>
<keyword evidence="4" id="KW-0548">Nucleotidyltransferase</keyword>
<evidence type="ECO:0000259" key="9">
    <source>
        <dbReference type="Pfam" id="PF04552"/>
    </source>
</evidence>
<dbReference type="PANTHER" id="PTHR32248:SF4">
    <property type="entry name" value="RNA POLYMERASE SIGMA-54 FACTOR"/>
    <property type="match status" value="1"/>
</dbReference>
<dbReference type="Pfam" id="PF04963">
    <property type="entry name" value="Sigma54_CBD"/>
    <property type="match status" value="1"/>
</dbReference>
<evidence type="ECO:0000313" key="11">
    <source>
        <dbReference type="EMBL" id="MDV2621095.1"/>
    </source>
</evidence>
<evidence type="ECO:0000256" key="1">
    <source>
        <dbReference type="ARBA" id="ARBA00008798"/>
    </source>
</evidence>
<dbReference type="Proteomes" id="UP001280897">
    <property type="component" value="Unassembled WGS sequence"/>
</dbReference>
<keyword evidence="2" id="KW-0240">DNA-directed RNA polymerase</keyword>
<keyword evidence="5" id="KW-0805">Transcription regulation</keyword>
<dbReference type="AlphaFoldDB" id="A0AAW8YF24"/>
<dbReference type="GO" id="GO:0000428">
    <property type="term" value="C:DNA-directed RNA polymerase complex"/>
    <property type="evidence" value="ECO:0007669"/>
    <property type="project" value="UniProtKB-KW"/>
</dbReference>
<comment type="similarity">
    <text evidence="1">Belongs to the sigma-54 factor family.</text>
</comment>
<dbReference type="GO" id="GO:0003677">
    <property type="term" value="F:DNA binding"/>
    <property type="evidence" value="ECO:0007669"/>
    <property type="project" value="UniProtKB-KW"/>
</dbReference>
<evidence type="ECO:0000256" key="6">
    <source>
        <dbReference type="ARBA" id="ARBA00023082"/>
    </source>
</evidence>
<dbReference type="EMBL" id="JAWJAV010000003">
    <property type="protein sequence ID" value="MDV2621095.1"/>
    <property type="molecule type" value="Genomic_DNA"/>
</dbReference>
<evidence type="ECO:0000256" key="2">
    <source>
        <dbReference type="ARBA" id="ARBA00022478"/>
    </source>
</evidence>
<evidence type="ECO:0000256" key="7">
    <source>
        <dbReference type="ARBA" id="ARBA00023125"/>
    </source>
</evidence>
<dbReference type="PANTHER" id="PTHR32248">
    <property type="entry name" value="RNA POLYMERASE SIGMA-54 FACTOR"/>
    <property type="match status" value="1"/>
</dbReference>